<protein>
    <recommendedName>
        <fullName evidence="1">F-box protein At3g26010-like beta-propeller domain-containing protein</fullName>
    </recommendedName>
</protein>
<sequence length="287" mass="33227">MASDEVWADYMRRKTLNPNGYGKKNNPRGDIVGDSCQITFEKHRKIQICLQNMEIGNRIAFKVVRTCESRRVCEWRVYVYSSERGTWTFKRLLSSIPLHHPPVNLNGMLYLCKKGSYRTGPGVLIAHDFYGPEADDQCPVIPLPPEYNMISCLTTSRGDVIYIEILDQRLKVWRLNSERWQLSREEIDMASVGFDVDCIPMAMNPFDSDIIYLWSLEHCCFVSGNLRTHEFIVHQESENWSSSKGCCRINTSGAEGYMEYARYLFSVVMLSQFVLPQWMDPVPRPPN</sequence>
<evidence type="ECO:0000259" key="1">
    <source>
        <dbReference type="Pfam" id="PF24750"/>
    </source>
</evidence>
<organism evidence="2 3">
    <name type="scientific">Arabis nemorensis</name>
    <dbReference type="NCBI Taxonomy" id="586526"/>
    <lineage>
        <taxon>Eukaryota</taxon>
        <taxon>Viridiplantae</taxon>
        <taxon>Streptophyta</taxon>
        <taxon>Embryophyta</taxon>
        <taxon>Tracheophyta</taxon>
        <taxon>Spermatophyta</taxon>
        <taxon>Magnoliopsida</taxon>
        <taxon>eudicotyledons</taxon>
        <taxon>Gunneridae</taxon>
        <taxon>Pentapetalae</taxon>
        <taxon>rosids</taxon>
        <taxon>malvids</taxon>
        <taxon>Brassicales</taxon>
        <taxon>Brassicaceae</taxon>
        <taxon>Arabideae</taxon>
        <taxon>Arabis</taxon>
    </lineage>
</organism>
<keyword evidence="3" id="KW-1185">Reference proteome</keyword>
<evidence type="ECO:0000313" key="3">
    <source>
        <dbReference type="Proteomes" id="UP000489600"/>
    </source>
</evidence>
<reference evidence="2" key="1">
    <citation type="submission" date="2019-07" db="EMBL/GenBank/DDBJ databases">
        <authorList>
            <person name="Dittberner H."/>
        </authorList>
    </citation>
    <scope>NUCLEOTIDE SEQUENCE [LARGE SCALE GENOMIC DNA]</scope>
</reference>
<dbReference type="PANTHER" id="PTHR35546">
    <property type="entry name" value="F-BOX PROTEIN INTERACTION DOMAIN PROTEIN-RELATED"/>
    <property type="match status" value="1"/>
</dbReference>
<gene>
    <name evidence="2" type="ORF">ANE_LOCUS11142</name>
</gene>
<dbReference type="Pfam" id="PF24750">
    <property type="entry name" value="b-prop_At3g26010-like"/>
    <property type="match status" value="1"/>
</dbReference>
<accession>A0A565BIM5</accession>
<name>A0A565BIM5_9BRAS</name>
<dbReference type="PANTHER" id="PTHR35546:SF25">
    <property type="entry name" value="F-BOX DOMAIN-CONTAINING PROTEIN"/>
    <property type="match status" value="1"/>
</dbReference>
<feature type="domain" description="F-box protein At3g26010-like beta-propeller" evidence="1">
    <location>
        <begin position="56"/>
        <end position="284"/>
    </location>
</feature>
<dbReference type="InterPro" id="IPR056592">
    <property type="entry name" value="Beta-prop_At3g26010-like"/>
</dbReference>
<dbReference type="Proteomes" id="UP000489600">
    <property type="component" value="Unassembled WGS sequence"/>
</dbReference>
<proteinExistence type="predicted"/>
<dbReference type="InterPro" id="IPR055290">
    <property type="entry name" value="At3g26010-like"/>
</dbReference>
<dbReference type="OrthoDB" id="1111700at2759"/>
<dbReference type="AlphaFoldDB" id="A0A565BIM5"/>
<comment type="caution">
    <text evidence="2">The sequence shown here is derived from an EMBL/GenBank/DDBJ whole genome shotgun (WGS) entry which is preliminary data.</text>
</comment>
<evidence type="ECO:0000313" key="2">
    <source>
        <dbReference type="EMBL" id="VVB00698.1"/>
    </source>
</evidence>
<dbReference type="EMBL" id="CABITT030000004">
    <property type="protein sequence ID" value="VVB00698.1"/>
    <property type="molecule type" value="Genomic_DNA"/>
</dbReference>